<dbReference type="Pfam" id="PF00072">
    <property type="entry name" value="Response_reg"/>
    <property type="match status" value="1"/>
</dbReference>
<keyword evidence="1 2" id="KW-0597">Phosphoprotein</keyword>
<dbReference type="SMART" id="SM00448">
    <property type="entry name" value="REC"/>
    <property type="match status" value="1"/>
</dbReference>
<dbReference type="STRING" id="1114924.SAMN05216258_104468"/>
<dbReference type="PROSITE" id="PS50110">
    <property type="entry name" value="RESPONSE_REGULATORY"/>
    <property type="match status" value="1"/>
</dbReference>
<dbReference type="PANTHER" id="PTHR44591">
    <property type="entry name" value="STRESS RESPONSE REGULATOR PROTEIN 1"/>
    <property type="match status" value="1"/>
</dbReference>
<dbReference type="AlphaFoldDB" id="A0A1I3FRM8"/>
<protein>
    <submittedName>
        <fullName evidence="4">Response regulator receiver domain-containing protein</fullName>
    </submittedName>
</protein>
<organism evidence="4 5">
    <name type="scientific">Albimonas pacifica</name>
    <dbReference type="NCBI Taxonomy" id="1114924"/>
    <lineage>
        <taxon>Bacteria</taxon>
        <taxon>Pseudomonadati</taxon>
        <taxon>Pseudomonadota</taxon>
        <taxon>Alphaproteobacteria</taxon>
        <taxon>Rhodobacterales</taxon>
        <taxon>Paracoccaceae</taxon>
        <taxon>Albimonas</taxon>
    </lineage>
</organism>
<feature type="modified residue" description="4-aspartylphosphate" evidence="2">
    <location>
        <position position="55"/>
    </location>
</feature>
<sequence length="123" mass="12915">MTPIPLIALVDDDAPFLRAMESLMRALGWRAEGFSSAEGFLGSTARTEAACIVSDVQMPGMGGMELMRRLAAEGGGAPVILVTARTEARLDEEARAGGALCLLRKPVEPQALIDCVSRALDAA</sequence>
<dbReference type="EMBL" id="FOQH01000004">
    <property type="protein sequence ID" value="SFI13834.1"/>
    <property type="molecule type" value="Genomic_DNA"/>
</dbReference>
<accession>A0A1I3FRM8</accession>
<name>A0A1I3FRM8_9RHOB</name>
<dbReference type="GO" id="GO:0000160">
    <property type="term" value="P:phosphorelay signal transduction system"/>
    <property type="evidence" value="ECO:0007669"/>
    <property type="project" value="InterPro"/>
</dbReference>
<dbReference type="Proteomes" id="UP000199377">
    <property type="component" value="Unassembled WGS sequence"/>
</dbReference>
<evidence type="ECO:0000256" key="1">
    <source>
        <dbReference type="ARBA" id="ARBA00022553"/>
    </source>
</evidence>
<dbReference type="RefSeq" id="WP_218161003.1">
    <property type="nucleotide sequence ID" value="NZ_FOQH01000004.1"/>
</dbReference>
<evidence type="ECO:0000313" key="4">
    <source>
        <dbReference type="EMBL" id="SFI13834.1"/>
    </source>
</evidence>
<evidence type="ECO:0000313" key="5">
    <source>
        <dbReference type="Proteomes" id="UP000199377"/>
    </source>
</evidence>
<dbReference type="PANTHER" id="PTHR44591:SF25">
    <property type="entry name" value="CHEMOTAXIS TWO-COMPONENT RESPONSE REGULATOR"/>
    <property type="match status" value="1"/>
</dbReference>
<gene>
    <name evidence="4" type="ORF">SAMN05216258_104468</name>
</gene>
<feature type="domain" description="Response regulatory" evidence="3">
    <location>
        <begin position="6"/>
        <end position="120"/>
    </location>
</feature>
<dbReference type="InterPro" id="IPR011006">
    <property type="entry name" value="CheY-like_superfamily"/>
</dbReference>
<reference evidence="4 5" key="1">
    <citation type="submission" date="2016-10" db="EMBL/GenBank/DDBJ databases">
        <authorList>
            <person name="de Groot N.N."/>
        </authorList>
    </citation>
    <scope>NUCLEOTIDE SEQUENCE [LARGE SCALE GENOMIC DNA]</scope>
    <source>
        <strain evidence="4 5">CGMCC 1.11030</strain>
    </source>
</reference>
<keyword evidence="5" id="KW-1185">Reference proteome</keyword>
<evidence type="ECO:0000259" key="3">
    <source>
        <dbReference type="PROSITE" id="PS50110"/>
    </source>
</evidence>
<dbReference type="SUPFAM" id="SSF52172">
    <property type="entry name" value="CheY-like"/>
    <property type="match status" value="1"/>
</dbReference>
<proteinExistence type="predicted"/>
<dbReference type="InterPro" id="IPR050595">
    <property type="entry name" value="Bact_response_regulator"/>
</dbReference>
<dbReference type="InterPro" id="IPR001789">
    <property type="entry name" value="Sig_transdc_resp-reg_receiver"/>
</dbReference>
<evidence type="ECO:0000256" key="2">
    <source>
        <dbReference type="PROSITE-ProRule" id="PRU00169"/>
    </source>
</evidence>
<dbReference type="Gene3D" id="3.40.50.2300">
    <property type="match status" value="1"/>
</dbReference>